<dbReference type="STRING" id="1335048.AKL17_2905"/>
<dbReference type="KEGG" id="daa:AKL17_2905"/>
<name>A0A159Z4M8_9RHOB</name>
<reference evidence="1 2" key="1">
    <citation type="submission" date="2015-09" db="EMBL/GenBank/DDBJ databases">
        <title>Complete genome sequence of Defluviimonas alba cai42t isolated from an oilfield in Xinjiang.</title>
        <authorList>
            <person name="Geng S."/>
            <person name="Pan X."/>
            <person name="Wu X."/>
        </authorList>
    </citation>
    <scope>NUCLEOTIDE SEQUENCE [LARGE SCALE GENOMIC DNA]</scope>
    <source>
        <strain evidence="2">cai42</strain>
    </source>
</reference>
<dbReference type="OrthoDB" id="7775285at2"/>
<organism evidence="1 2">
    <name type="scientific">Frigidibacter mobilis</name>
    <dbReference type="NCBI Taxonomy" id="1335048"/>
    <lineage>
        <taxon>Bacteria</taxon>
        <taxon>Pseudomonadati</taxon>
        <taxon>Pseudomonadota</taxon>
        <taxon>Alphaproteobacteria</taxon>
        <taxon>Rhodobacterales</taxon>
        <taxon>Paracoccaceae</taxon>
        <taxon>Frigidibacter</taxon>
    </lineage>
</organism>
<dbReference type="RefSeq" id="WP_066814271.1">
    <property type="nucleotide sequence ID" value="NZ_CP012661.1"/>
</dbReference>
<accession>A0A159Z4M8</accession>
<dbReference type="AlphaFoldDB" id="A0A159Z4M8"/>
<gene>
    <name evidence="1" type="ORF">AKL17_2905</name>
</gene>
<dbReference type="EMBL" id="CP012661">
    <property type="protein sequence ID" value="AMY70141.1"/>
    <property type="molecule type" value="Genomic_DNA"/>
</dbReference>
<dbReference type="Proteomes" id="UP000076128">
    <property type="component" value="Chromosome"/>
</dbReference>
<keyword evidence="2" id="KW-1185">Reference proteome</keyword>
<proteinExistence type="predicted"/>
<sequence>MSRARTAAATARPAPVCSVRLIDRRTGAAHRINGAPLTLYSRSPHEAAAELLEGRDPSVWGVRIEPLGPEARQ</sequence>
<evidence type="ECO:0000313" key="2">
    <source>
        <dbReference type="Proteomes" id="UP000076128"/>
    </source>
</evidence>
<protein>
    <submittedName>
        <fullName evidence="1">Uncharacterized protein</fullName>
    </submittedName>
</protein>
<evidence type="ECO:0000313" key="1">
    <source>
        <dbReference type="EMBL" id="AMY70141.1"/>
    </source>
</evidence>